<dbReference type="PANTHER" id="PTHR47197:SF3">
    <property type="entry name" value="DIHYDRO-HEME D1 DEHYDROGENASE"/>
    <property type="match status" value="1"/>
</dbReference>
<keyword evidence="2" id="KW-0732">Signal</keyword>
<evidence type="ECO:0000256" key="1">
    <source>
        <dbReference type="ARBA" id="ARBA00001935"/>
    </source>
</evidence>
<sequence length="396" mass="41514">MTSRRTFLAGAAGAAGAAAAAGVAAAPGMAGAADAAPAVAGSRHRPGLPRRGDQLAVVSQSGPTVTLFDAVDHHVRAELTLDREPHELCFDAERRLLYCSHPYTSGFYDKNDGRNHILSVIDPDAGKVVDIIDLSPEHGPHGLVLDPARHRLYISVEGSPSRPGGILIMDTATRRVLGRVDTLAPGPHWFAVEPRSLRAYAANKEAPFVTVVDLRTGALVRKVEVPGSEGISAGPDGSMVAVVSPKADLGRLTAPPGLRLIDTGTSEIVRTLRTEHALTPVHWTSTGLLLAGEVLEGPDPNNPRVDMPGGRLHVWAGRSAATMEHVGSVEVGANPLNVITTPDGGRAYVSAIVDSTVSVVDLRDPSRPALLDTLSIPRAGAWGAHGLAYVPARSRR</sequence>
<evidence type="ECO:0000313" key="4">
    <source>
        <dbReference type="Proteomes" id="UP000630718"/>
    </source>
</evidence>
<dbReference type="AlphaFoldDB" id="A0A919E0I8"/>
<dbReference type="InterPro" id="IPR011045">
    <property type="entry name" value="N2O_reductase_N"/>
</dbReference>
<evidence type="ECO:0000256" key="2">
    <source>
        <dbReference type="SAM" id="SignalP"/>
    </source>
</evidence>
<dbReference type="InterPro" id="IPR051200">
    <property type="entry name" value="Host-pathogen_enzymatic-act"/>
</dbReference>
<dbReference type="InterPro" id="IPR006311">
    <property type="entry name" value="TAT_signal"/>
</dbReference>
<dbReference type="RefSeq" id="WP_229910321.1">
    <property type="nucleotide sequence ID" value="NZ_BNBI01000004.1"/>
</dbReference>
<comment type="caution">
    <text evidence="3">The sequence shown here is derived from an EMBL/GenBank/DDBJ whole genome shotgun (WGS) entry which is preliminary data.</text>
</comment>
<name>A0A919E0I8_9ACTN</name>
<proteinExistence type="predicted"/>
<dbReference type="SUPFAM" id="SSF50974">
    <property type="entry name" value="Nitrous oxide reductase, N-terminal domain"/>
    <property type="match status" value="1"/>
</dbReference>
<dbReference type="Gene3D" id="2.130.10.10">
    <property type="entry name" value="YVTN repeat-like/Quinoprotein amine dehydrogenase"/>
    <property type="match status" value="2"/>
</dbReference>
<reference evidence="3" key="2">
    <citation type="submission" date="2020-09" db="EMBL/GenBank/DDBJ databases">
        <authorList>
            <person name="Sun Q."/>
            <person name="Ohkuma M."/>
        </authorList>
    </citation>
    <scope>NUCLEOTIDE SEQUENCE</scope>
    <source>
        <strain evidence="3">JCM 4477</strain>
    </source>
</reference>
<dbReference type="EMBL" id="BNBI01000004">
    <property type="protein sequence ID" value="GHE97452.1"/>
    <property type="molecule type" value="Genomic_DNA"/>
</dbReference>
<protein>
    <submittedName>
        <fullName evidence="3">Surface layer protein</fullName>
    </submittedName>
</protein>
<dbReference type="InterPro" id="IPR015943">
    <property type="entry name" value="WD40/YVTN_repeat-like_dom_sf"/>
</dbReference>
<comment type="cofactor">
    <cofactor evidence="1">
        <name>Cu cation</name>
        <dbReference type="ChEBI" id="CHEBI:23378"/>
    </cofactor>
</comment>
<dbReference type="PANTHER" id="PTHR47197">
    <property type="entry name" value="PROTEIN NIRF"/>
    <property type="match status" value="1"/>
</dbReference>
<accession>A0A919E0I8</accession>
<evidence type="ECO:0000313" key="3">
    <source>
        <dbReference type="EMBL" id="GHE97452.1"/>
    </source>
</evidence>
<gene>
    <name evidence="3" type="ORF">GCM10018772_22090</name>
</gene>
<dbReference type="PROSITE" id="PS51318">
    <property type="entry name" value="TAT"/>
    <property type="match status" value="1"/>
</dbReference>
<feature type="chain" id="PRO_5037966645" evidence="2">
    <location>
        <begin position="33"/>
        <end position="396"/>
    </location>
</feature>
<dbReference type="Proteomes" id="UP000630718">
    <property type="component" value="Unassembled WGS sequence"/>
</dbReference>
<feature type="signal peptide" evidence="2">
    <location>
        <begin position="1"/>
        <end position="32"/>
    </location>
</feature>
<keyword evidence="4" id="KW-1185">Reference proteome</keyword>
<reference evidence="3" key="1">
    <citation type="journal article" date="2014" name="Int. J. Syst. Evol. Microbiol.">
        <title>Complete genome sequence of Corynebacterium casei LMG S-19264T (=DSM 44701T), isolated from a smear-ripened cheese.</title>
        <authorList>
            <consortium name="US DOE Joint Genome Institute (JGI-PGF)"/>
            <person name="Walter F."/>
            <person name="Albersmeier A."/>
            <person name="Kalinowski J."/>
            <person name="Ruckert C."/>
        </authorList>
    </citation>
    <scope>NUCLEOTIDE SEQUENCE</scope>
    <source>
        <strain evidence="3">JCM 4477</strain>
    </source>
</reference>
<organism evidence="3 4">
    <name type="scientific">Streptomyces fumanus</name>
    <dbReference type="NCBI Taxonomy" id="67302"/>
    <lineage>
        <taxon>Bacteria</taxon>
        <taxon>Bacillati</taxon>
        <taxon>Actinomycetota</taxon>
        <taxon>Actinomycetes</taxon>
        <taxon>Kitasatosporales</taxon>
        <taxon>Streptomycetaceae</taxon>
        <taxon>Streptomyces</taxon>
    </lineage>
</organism>